<reference evidence="1 2" key="1">
    <citation type="journal article" date="2023" name="Microbiol. Spectr.">
        <title>Symbiosis of Carpenter Bees with Uncharacterized Lactic Acid Bacteria Showing NAD Auxotrophy.</title>
        <authorList>
            <person name="Kawasaki S."/>
            <person name="Ozawa K."/>
            <person name="Mori T."/>
            <person name="Yamamoto A."/>
            <person name="Ito M."/>
            <person name="Ohkuma M."/>
            <person name="Sakamoto M."/>
            <person name="Matsutani M."/>
        </authorList>
    </citation>
    <scope>NUCLEOTIDE SEQUENCE [LARGE SCALE GENOMIC DNA]</scope>
    <source>
        <strain evidence="1 2">Kim37-2</strain>
    </source>
</reference>
<proteinExistence type="predicted"/>
<keyword evidence="2" id="KW-1185">Reference proteome</keyword>
<dbReference type="Proteomes" id="UP001321766">
    <property type="component" value="Chromosome"/>
</dbReference>
<name>A0ABM8B9E1_9BIFI</name>
<evidence type="ECO:0000313" key="1">
    <source>
        <dbReference type="EMBL" id="BDR53378.1"/>
    </source>
</evidence>
<gene>
    <name evidence="1" type="ORF">KIM372_12850</name>
</gene>
<sequence length="70" mass="7783">MLNMDEKTLVNKLNEARSVNDVIEIGKEAGKEFTVEEADKLFGRINQTKNDAAELSGDTVEKIVKKVFGI</sequence>
<dbReference type="EMBL" id="AP026798">
    <property type="protein sequence ID" value="BDR53378.1"/>
    <property type="molecule type" value="Genomic_DNA"/>
</dbReference>
<evidence type="ECO:0000313" key="2">
    <source>
        <dbReference type="Proteomes" id="UP001321766"/>
    </source>
</evidence>
<organism evidence="1 2">
    <name type="scientific">Bombiscardovia nodaiensis</name>
    <dbReference type="NCBI Taxonomy" id="2932181"/>
    <lineage>
        <taxon>Bacteria</taxon>
        <taxon>Bacillati</taxon>
        <taxon>Actinomycetota</taxon>
        <taxon>Actinomycetes</taxon>
        <taxon>Bifidobacteriales</taxon>
        <taxon>Bifidobacteriaceae</taxon>
        <taxon>Bombiscardovia</taxon>
    </lineage>
</organism>
<accession>A0ABM8B9E1</accession>
<protein>
    <submittedName>
        <fullName evidence="1">Uncharacterized protein</fullName>
    </submittedName>
</protein>